<comment type="catalytic activity">
    <reaction evidence="3">
        <text>2-C-methyl-D-erythritol 4-phosphate + CTP + H(+) = 4-CDP-2-C-methyl-D-erythritol + diphosphate</text>
        <dbReference type="Rhea" id="RHEA:13429"/>
        <dbReference type="ChEBI" id="CHEBI:15378"/>
        <dbReference type="ChEBI" id="CHEBI:33019"/>
        <dbReference type="ChEBI" id="CHEBI:37563"/>
        <dbReference type="ChEBI" id="CHEBI:57823"/>
        <dbReference type="ChEBI" id="CHEBI:58262"/>
        <dbReference type="EC" id="2.7.7.60"/>
    </reaction>
</comment>
<dbReference type="NCBIfam" id="TIGR00453">
    <property type="entry name" value="ispD"/>
    <property type="match status" value="1"/>
</dbReference>
<reference evidence="4" key="3">
    <citation type="submission" date="2022-06" db="EMBL/GenBank/DDBJ databases">
        <title>Resources to Facilitate Use of the Altered Schaedler Flora (ASF) Mouse Model to Study Microbiome Function.</title>
        <authorList>
            <person name="Proctor A."/>
            <person name="Parvinroo S."/>
            <person name="Richie T."/>
            <person name="Jia X."/>
            <person name="Lee S.T.M."/>
            <person name="Karp P.D."/>
            <person name="Paley S."/>
            <person name="Kostic A.D."/>
            <person name="Pierre J.F."/>
            <person name="Wannemuehler M.J."/>
            <person name="Phillips G.J."/>
        </authorList>
    </citation>
    <scope>NUCLEOTIDE SEQUENCE</scope>
    <source>
        <strain evidence="4">ASF457</strain>
    </source>
</reference>
<keyword evidence="3" id="KW-0414">Isoprene biosynthesis</keyword>
<dbReference type="OrthoDB" id="9802561at2"/>
<comment type="similarity">
    <text evidence="3">Belongs to the IspD/TarI cytidylyltransferase family. IspD subfamily.</text>
</comment>
<dbReference type="HAMAP" id="MF_00108">
    <property type="entry name" value="IspD"/>
    <property type="match status" value="1"/>
</dbReference>
<evidence type="ECO:0000256" key="3">
    <source>
        <dbReference type="HAMAP-Rule" id="MF_00108"/>
    </source>
</evidence>
<dbReference type="EC" id="2.7.7.60" evidence="3"/>
<dbReference type="Gene3D" id="3.90.550.10">
    <property type="entry name" value="Spore Coat Polysaccharide Biosynthesis Protein SpsA, Chain A"/>
    <property type="match status" value="1"/>
</dbReference>
<dbReference type="EMBL" id="CP097562">
    <property type="protein sequence ID" value="USF23237.1"/>
    <property type="molecule type" value="Genomic_DNA"/>
</dbReference>
<dbReference type="eggNOG" id="COG1211">
    <property type="taxonomic scope" value="Bacteria"/>
</dbReference>
<dbReference type="PANTHER" id="PTHR32125:SF4">
    <property type="entry name" value="2-C-METHYL-D-ERYTHRITOL 4-PHOSPHATE CYTIDYLYLTRANSFERASE, CHLOROPLASTIC"/>
    <property type="match status" value="1"/>
</dbReference>
<dbReference type="GO" id="GO:0019288">
    <property type="term" value="P:isopentenyl diphosphate biosynthetic process, methylerythritol 4-phosphate pathway"/>
    <property type="evidence" value="ECO:0007669"/>
    <property type="project" value="UniProtKB-UniRule"/>
</dbReference>
<dbReference type="RefSeq" id="WP_023276305.1">
    <property type="nucleotide sequence ID" value="NZ_CP097562.1"/>
</dbReference>
<dbReference type="GO" id="GO:0050518">
    <property type="term" value="F:2-C-methyl-D-erythritol 4-phosphate cytidylyltransferase activity"/>
    <property type="evidence" value="ECO:0007669"/>
    <property type="project" value="UniProtKB-UniRule"/>
</dbReference>
<feature type="site" description="Transition state stabilizer" evidence="3">
    <location>
        <position position="15"/>
    </location>
</feature>
<organism evidence="4 5">
    <name type="scientific">Mucispirillum schaedleri ASF457</name>
    <dbReference type="NCBI Taxonomy" id="1379858"/>
    <lineage>
        <taxon>Bacteria</taxon>
        <taxon>Pseudomonadati</taxon>
        <taxon>Deferribacterota</taxon>
        <taxon>Deferribacteres</taxon>
        <taxon>Deferribacterales</taxon>
        <taxon>Mucispirillaceae</taxon>
        <taxon>Mucispirillum</taxon>
    </lineage>
</organism>
<dbReference type="InterPro" id="IPR050088">
    <property type="entry name" value="IspD/TarI_cytidylyltransf_bact"/>
</dbReference>
<evidence type="ECO:0000313" key="4">
    <source>
        <dbReference type="EMBL" id="USF23237.1"/>
    </source>
</evidence>
<dbReference type="InterPro" id="IPR001228">
    <property type="entry name" value="IspD"/>
</dbReference>
<dbReference type="CDD" id="cd02516">
    <property type="entry name" value="CDP-ME_synthetase"/>
    <property type="match status" value="1"/>
</dbReference>
<dbReference type="FunFam" id="3.90.550.10:FF:000003">
    <property type="entry name" value="2-C-methyl-D-erythritol 4-phosphate cytidylyltransferase"/>
    <property type="match status" value="1"/>
</dbReference>
<dbReference type="Pfam" id="PF01128">
    <property type="entry name" value="IspD"/>
    <property type="match status" value="1"/>
</dbReference>
<dbReference type="AlphaFoldDB" id="V2QAM0"/>
<comment type="function">
    <text evidence="3">Catalyzes the formation of 4-diphosphocytidyl-2-C-methyl-D-erythritol from CTP and 2-C-methyl-D-erythritol 4-phosphate (MEP).</text>
</comment>
<name>V2QAM0_9BACT</name>
<gene>
    <name evidence="3 4" type="primary">ispD</name>
    <name evidence="4" type="ORF">N508_000293</name>
</gene>
<evidence type="ECO:0000256" key="1">
    <source>
        <dbReference type="ARBA" id="ARBA00022679"/>
    </source>
</evidence>
<evidence type="ECO:0000256" key="2">
    <source>
        <dbReference type="ARBA" id="ARBA00022695"/>
    </source>
</evidence>
<dbReference type="InterPro" id="IPR029044">
    <property type="entry name" value="Nucleotide-diphossugar_trans"/>
</dbReference>
<keyword evidence="1 3" id="KW-0808">Transferase</keyword>
<proteinExistence type="inferred from homology"/>
<sequence length="228" mass="25365">MSISLIIPAAGVGKRFSGNIKKQFTEIDGKPLIYWTIKRLITSYSFDELIIGLNQDDIKFMDNVTADLNLDIPHIYAAGGKERANTVLNCLLKSNCSFAAVHDSVRPFVSSHVIKNTIDKAYQTNAAICGIPVRDTVKKINVNIIENTVSRDNLFLAHTPQVFKKDIILNSIQTALESNITVTDEASACEYAGIPVEAVLSNYENIKVTYIEDINLIQLFKAKYFFEG</sequence>
<dbReference type="PANTHER" id="PTHR32125">
    <property type="entry name" value="2-C-METHYL-D-ERYTHRITOL 4-PHOSPHATE CYTIDYLYLTRANSFERASE, CHLOROPLASTIC"/>
    <property type="match status" value="1"/>
</dbReference>
<protein>
    <recommendedName>
        <fullName evidence="3">2-C-methyl-D-erythritol 4-phosphate cytidylyltransferase</fullName>
        <ecNumber evidence="3">2.7.7.60</ecNumber>
    </recommendedName>
    <alternativeName>
        <fullName evidence="3">4-diphosphocytidyl-2C-methyl-D-erythritol synthase</fullName>
    </alternativeName>
    <alternativeName>
        <fullName evidence="3">MEP cytidylyltransferase</fullName>
        <shortName evidence="3">MCT</shortName>
    </alternativeName>
</protein>
<feature type="site" description="Positions MEP for the nucleophilic attack" evidence="3">
    <location>
        <position position="207"/>
    </location>
</feature>
<reference evidence="4" key="2">
    <citation type="submission" date="2022-05" db="EMBL/GenBank/DDBJ databases">
        <authorList>
            <person name="Proctor A.L."/>
            <person name="Phillips G.J."/>
            <person name="Wannemuehler M.J."/>
        </authorList>
    </citation>
    <scope>NUCLEOTIDE SEQUENCE</scope>
    <source>
        <strain evidence="4">ASF457</strain>
    </source>
</reference>
<keyword evidence="2 3" id="KW-0548">Nucleotidyltransferase</keyword>
<evidence type="ECO:0000313" key="5">
    <source>
        <dbReference type="Proteomes" id="UP000017429"/>
    </source>
</evidence>
<feature type="site" description="Positions MEP for the nucleophilic attack" evidence="3">
    <location>
        <position position="151"/>
    </location>
</feature>
<dbReference type="Proteomes" id="UP000017429">
    <property type="component" value="Chromosome"/>
</dbReference>
<reference evidence="4" key="1">
    <citation type="journal article" date="2014" name="Genome Announc.">
        <title>Draft genome sequences of the altered schaedler flora, a defined bacterial community from gnotobiotic mice.</title>
        <authorList>
            <person name="Wannemuehler M.J."/>
            <person name="Overstreet A.M."/>
            <person name="Ward D.V."/>
            <person name="Phillips G.J."/>
        </authorList>
    </citation>
    <scope>NUCLEOTIDE SEQUENCE</scope>
    <source>
        <strain evidence="4">ASF457</strain>
    </source>
</reference>
<accession>V2QAM0</accession>
<comment type="pathway">
    <text evidence="3">Isoprenoid biosynthesis; isopentenyl diphosphate biosynthesis via DXP pathway; isopentenyl diphosphate from 1-deoxy-D-xylulose 5-phosphate: step 2/6.</text>
</comment>
<dbReference type="SUPFAM" id="SSF53448">
    <property type="entry name" value="Nucleotide-diphospho-sugar transferases"/>
    <property type="match status" value="1"/>
</dbReference>
<dbReference type="InterPro" id="IPR034683">
    <property type="entry name" value="IspD/TarI"/>
</dbReference>
<feature type="site" description="Transition state stabilizer" evidence="3">
    <location>
        <position position="22"/>
    </location>
</feature>
<keyword evidence="5" id="KW-1185">Reference proteome</keyword>
<dbReference type="KEGG" id="msch:N508_000293"/>